<proteinExistence type="predicted"/>
<keyword evidence="3" id="KW-1185">Reference proteome</keyword>
<reference evidence="2 3" key="1">
    <citation type="submission" date="2016-04" db="EMBL/GenBank/DDBJ databases">
        <title>A degradative enzymes factory behind the ericoid mycorrhizal symbiosis.</title>
        <authorList>
            <consortium name="DOE Joint Genome Institute"/>
            <person name="Martino E."/>
            <person name="Morin E."/>
            <person name="Grelet G."/>
            <person name="Kuo A."/>
            <person name="Kohler A."/>
            <person name="Daghino S."/>
            <person name="Barry K."/>
            <person name="Choi C."/>
            <person name="Cichocki N."/>
            <person name="Clum A."/>
            <person name="Copeland A."/>
            <person name="Hainaut M."/>
            <person name="Haridas S."/>
            <person name="Labutti K."/>
            <person name="Lindquist E."/>
            <person name="Lipzen A."/>
            <person name="Khouja H.-R."/>
            <person name="Murat C."/>
            <person name="Ohm R."/>
            <person name="Olson A."/>
            <person name="Spatafora J."/>
            <person name="Veneault-Fourrey C."/>
            <person name="Henrissat B."/>
            <person name="Grigoriev I."/>
            <person name="Martin F."/>
            <person name="Perotto S."/>
        </authorList>
    </citation>
    <scope>NUCLEOTIDE SEQUENCE [LARGE SCALE GENOMIC DNA]</scope>
    <source>
        <strain evidence="2 3">F</strain>
    </source>
</reference>
<dbReference type="AlphaFoldDB" id="A0A2J6QZT8"/>
<sequence>MPGPTLRKLEILELFRDELQVSLPPATDQFLSDAVDFVARLLLMMDIGRHRQGLWVINQDPINWSSGSLSDLIATQFDGRKELDTPVRLERIFIAPNLELIGGIKIVWTDNLADHLRMSEDDTQVSIFSHINFLKMNLDNPLFPPGFMTETIRTLALLLPRRDAYVRSWLQKQQRLMELHNRIDRQAASEGRLKAAERQITKFVFWHDRLVILKQAFDESQPKNLRQWWNDRRNPVQWYNFWFAVALIVGLTVFFGVAATVEGAIQVYKAYHPSPSP</sequence>
<keyword evidence="1" id="KW-0812">Transmembrane</keyword>
<gene>
    <name evidence="2" type="ORF">L207DRAFT_441732</name>
</gene>
<feature type="transmembrane region" description="Helical" evidence="1">
    <location>
        <begin position="241"/>
        <end position="261"/>
    </location>
</feature>
<evidence type="ECO:0000313" key="3">
    <source>
        <dbReference type="Proteomes" id="UP000235786"/>
    </source>
</evidence>
<keyword evidence="1" id="KW-0472">Membrane</keyword>
<dbReference type="Proteomes" id="UP000235786">
    <property type="component" value="Unassembled WGS sequence"/>
</dbReference>
<evidence type="ECO:0000313" key="2">
    <source>
        <dbReference type="EMBL" id="PMD31780.1"/>
    </source>
</evidence>
<dbReference type="EMBL" id="KZ613961">
    <property type="protein sequence ID" value="PMD31780.1"/>
    <property type="molecule type" value="Genomic_DNA"/>
</dbReference>
<dbReference type="OrthoDB" id="5428890at2759"/>
<keyword evidence="1" id="KW-1133">Transmembrane helix</keyword>
<name>A0A2J6QZT8_HYAVF</name>
<organism evidence="2 3">
    <name type="scientific">Hyaloscypha variabilis (strain UAMH 11265 / GT02V1 / F)</name>
    <name type="common">Meliniomyces variabilis</name>
    <dbReference type="NCBI Taxonomy" id="1149755"/>
    <lineage>
        <taxon>Eukaryota</taxon>
        <taxon>Fungi</taxon>
        <taxon>Dikarya</taxon>
        <taxon>Ascomycota</taxon>
        <taxon>Pezizomycotina</taxon>
        <taxon>Leotiomycetes</taxon>
        <taxon>Helotiales</taxon>
        <taxon>Hyaloscyphaceae</taxon>
        <taxon>Hyaloscypha</taxon>
        <taxon>Hyaloscypha variabilis</taxon>
    </lineage>
</organism>
<protein>
    <submittedName>
        <fullName evidence="2">Uncharacterized protein</fullName>
    </submittedName>
</protein>
<accession>A0A2J6QZT8</accession>
<evidence type="ECO:0000256" key="1">
    <source>
        <dbReference type="SAM" id="Phobius"/>
    </source>
</evidence>